<reference evidence="8 9" key="1">
    <citation type="submission" date="2019-10" db="EMBL/GenBank/DDBJ databases">
        <title>New species of Slilvanegrellaceae.</title>
        <authorList>
            <person name="Pitt A."/>
            <person name="Hahn M.W."/>
        </authorList>
    </citation>
    <scope>NUCLEOTIDE SEQUENCE [LARGE SCALE GENOMIC DNA]</scope>
    <source>
        <strain evidence="8 9">SP-Ram-0.45-NSY-1</strain>
    </source>
</reference>
<dbReference type="GO" id="GO:0047545">
    <property type="term" value="F:(S)-2-hydroxyglutarate dehydrogenase activity"/>
    <property type="evidence" value="ECO:0007669"/>
    <property type="project" value="TreeGrafter"/>
</dbReference>
<feature type="transmembrane region" description="Helical" evidence="6">
    <location>
        <begin position="6"/>
        <end position="25"/>
    </location>
</feature>
<comment type="caution">
    <text evidence="8">The sequence shown here is derived from an EMBL/GenBank/DDBJ whole genome shotgun (WGS) entry which is preliminary data.</text>
</comment>
<evidence type="ECO:0000256" key="2">
    <source>
        <dbReference type="ARBA" id="ARBA00022630"/>
    </source>
</evidence>
<evidence type="ECO:0000313" key="9">
    <source>
        <dbReference type="Proteomes" id="UP000437748"/>
    </source>
</evidence>
<dbReference type="Gene3D" id="3.30.9.10">
    <property type="entry name" value="D-Amino Acid Oxidase, subunit A, domain 2"/>
    <property type="match status" value="1"/>
</dbReference>
<keyword evidence="6" id="KW-0812">Transmembrane</keyword>
<keyword evidence="2" id="KW-0285">Flavoprotein</keyword>
<dbReference type="Proteomes" id="UP000437748">
    <property type="component" value="Unassembled WGS sequence"/>
</dbReference>
<keyword evidence="4" id="KW-0560">Oxidoreductase</keyword>
<dbReference type="AlphaFoldDB" id="A0A6N6VWU2"/>
<keyword evidence="6" id="KW-1133">Transmembrane helix</keyword>
<dbReference type="PANTHER" id="PTHR43104">
    <property type="entry name" value="L-2-HYDROXYGLUTARATE DEHYDROGENASE, MITOCHONDRIAL"/>
    <property type="match status" value="1"/>
</dbReference>
<dbReference type="InterPro" id="IPR006076">
    <property type="entry name" value="FAD-dep_OxRdtase"/>
</dbReference>
<evidence type="ECO:0000259" key="7">
    <source>
        <dbReference type="Pfam" id="PF01266"/>
    </source>
</evidence>
<evidence type="ECO:0000256" key="4">
    <source>
        <dbReference type="ARBA" id="ARBA00023002"/>
    </source>
</evidence>
<keyword evidence="6" id="KW-0472">Membrane</keyword>
<keyword evidence="3" id="KW-0274">FAD</keyword>
<evidence type="ECO:0000313" key="8">
    <source>
        <dbReference type="EMBL" id="KAB8038933.1"/>
    </source>
</evidence>
<gene>
    <name evidence="8" type="ORF">GCL60_08730</name>
</gene>
<dbReference type="PANTHER" id="PTHR43104:SF4">
    <property type="entry name" value="L-2-HYDROXYGLUTARATE DEHYDROGENASE, MITOCHONDRIAL"/>
    <property type="match status" value="1"/>
</dbReference>
<evidence type="ECO:0000256" key="3">
    <source>
        <dbReference type="ARBA" id="ARBA00022827"/>
    </source>
</evidence>
<comment type="similarity">
    <text evidence="5">Belongs to the L2HGDH family.</text>
</comment>
<protein>
    <submittedName>
        <fullName evidence="8">FAD-dependent oxidoreductase</fullName>
    </submittedName>
</protein>
<dbReference type="Pfam" id="PF01266">
    <property type="entry name" value="DAO"/>
    <property type="match status" value="1"/>
</dbReference>
<feature type="domain" description="FAD dependent oxidoreductase" evidence="7">
    <location>
        <begin position="8"/>
        <end position="378"/>
    </location>
</feature>
<dbReference type="EMBL" id="WFLM01000003">
    <property type="protein sequence ID" value="KAB8038933.1"/>
    <property type="molecule type" value="Genomic_DNA"/>
</dbReference>
<dbReference type="RefSeq" id="WP_153420330.1">
    <property type="nucleotide sequence ID" value="NZ_WFLM01000003.1"/>
</dbReference>
<dbReference type="SUPFAM" id="SSF51905">
    <property type="entry name" value="FAD/NAD(P)-binding domain"/>
    <property type="match status" value="1"/>
</dbReference>
<proteinExistence type="inferred from homology"/>
<name>A0A6N6VWU2_9BACT</name>
<dbReference type="OrthoDB" id="9801699at2"/>
<accession>A0A6N6VWU2</accession>
<sequence length="383" mass="43883">MNSEIYVDTVVIGSGILGLSIAYYISKKFPNMTIAVLEKNPTFGVETSSRNSEVIHAGIYYKKDSLKAKYCKLGREMIYDICKKNSIPFNKCGKFIIINNDEQYSKLIQIKENAFYNEVNLKYLDKRELSKIENLSHFTGALWSPDTGILDSHSLMKYLEQSAIENNVHFVYKSSFHKMIDMNRDAYLIEILDENYKPYHIKCRNFINSAGLNSDKVAKSCGIKDNFKIKPCRGRYFSLSYKYKNYFKNLIYPLPDPMGGLGTHITFDLNGKLKLGPDIDWSFSETHEATDIDLYKINQNDLLCQDKFLESGKKLIPSLKTEDIYPDYVGVRPKLFVDNNLYEDFLIKEITNDNLFSIHLLGIESPGLTSALAIGNEISLKIN</sequence>
<keyword evidence="9" id="KW-1185">Reference proteome</keyword>
<organism evidence="8 9">
    <name type="scientific">Silvanigrella paludirubra</name>
    <dbReference type="NCBI Taxonomy" id="2499159"/>
    <lineage>
        <taxon>Bacteria</taxon>
        <taxon>Pseudomonadati</taxon>
        <taxon>Bdellovibrionota</taxon>
        <taxon>Oligoflexia</taxon>
        <taxon>Silvanigrellales</taxon>
        <taxon>Silvanigrellaceae</taxon>
        <taxon>Silvanigrella</taxon>
    </lineage>
</organism>
<evidence type="ECO:0000256" key="5">
    <source>
        <dbReference type="ARBA" id="ARBA00037941"/>
    </source>
</evidence>
<dbReference type="InterPro" id="IPR036188">
    <property type="entry name" value="FAD/NAD-bd_sf"/>
</dbReference>
<evidence type="ECO:0000256" key="1">
    <source>
        <dbReference type="ARBA" id="ARBA00001974"/>
    </source>
</evidence>
<dbReference type="Gene3D" id="3.50.50.60">
    <property type="entry name" value="FAD/NAD(P)-binding domain"/>
    <property type="match status" value="1"/>
</dbReference>
<evidence type="ECO:0000256" key="6">
    <source>
        <dbReference type="SAM" id="Phobius"/>
    </source>
</evidence>
<comment type="cofactor">
    <cofactor evidence="1">
        <name>FAD</name>
        <dbReference type="ChEBI" id="CHEBI:57692"/>
    </cofactor>
</comment>